<evidence type="ECO:0000313" key="5">
    <source>
        <dbReference type="EMBL" id="MBI9113874.1"/>
    </source>
</evidence>
<gene>
    <name evidence="5" type="ORF">JAV76_02450</name>
</gene>
<feature type="compositionally biased region" description="Basic and acidic residues" evidence="2">
    <location>
        <begin position="335"/>
        <end position="354"/>
    </location>
</feature>
<dbReference type="InterPro" id="IPR004104">
    <property type="entry name" value="Gfo/Idh/MocA-like_OxRdtase_C"/>
</dbReference>
<dbReference type="Proteomes" id="UP000602087">
    <property type="component" value="Unassembled WGS sequence"/>
</dbReference>
<evidence type="ECO:0000259" key="3">
    <source>
        <dbReference type="Pfam" id="PF01408"/>
    </source>
</evidence>
<dbReference type="Pfam" id="PF02894">
    <property type="entry name" value="GFO_IDH_MocA_C"/>
    <property type="match status" value="1"/>
</dbReference>
<dbReference type="EMBL" id="JAEINH010000002">
    <property type="protein sequence ID" value="MBI9113874.1"/>
    <property type="molecule type" value="Genomic_DNA"/>
</dbReference>
<dbReference type="AlphaFoldDB" id="A0A934IBK1"/>
<dbReference type="Gene3D" id="3.40.50.720">
    <property type="entry name" value="NAD(P)-binding Rossmann-like Domain"/>
    <property type="match status" value="1"/>
</dbReference>
<comment type="caution">
    <text evidence="5">The sequence shown here is derived from an EMBL/GenBank/DDBJ whole genome shotgun (WGS) entry which is preliminary data.</text>
</comment>
<feature type="region of interest" description="Disordered" evidence="2">
    <location>
        <begin position="226"/>
        <end position="245"/>
    </location>
</feature>
<sequence length="442" mass="49020">MMRRYAVIGTGHRAQMYVDSMLADHADVAEIVAWCEPNPVRTDYFDDLVRASGRTSVPVRYAPDQIEQMVAERLVDAVIVTSPDHTHAEVATRAMRAGADVIIEKPLTTDLAGSRHFIEALEDTGRSLVLTFNYRYAPRNAALKDVVASGEIGEVTSVHFEWLLDTMHGSDYFRRWHRERDRSGGLLVHNASHHFDLVNWWLDDFPSRVFASGGLRFYGDENARARGLGKRPERGTTTPPSHDPFALDLRDDPRLKALYLDAEHHDGYLRDRDPFAPGITIEDNMSVLVDYTRGASLTYSLNTHSPWEGYRVGINGTEGRVELDVVERGSLLPRPDGRRDLDASKTGHVDAPGELRPRSQRILVQRHWEASREVEITGGEGAHGGGDAQMLADLFRGPAPDPLGRPAGYKDGLRSVVVGIAATSSLHIGLPVRIDDLGLDLA</sequence>
<evidence type="ECO:0000256" key="2">
    <source>
        <dbReference type="SAM" id="MobiDB-lite"/>
    </source>
</evidence>
<evidence type="ECO:0000259" key="4">
    <source>
        <dbReference type="Pfam" id="PF02894"/>
    </source>
</evidence>
<feature type="domain" description="Gfo/Idh/MocA-like oxidoreductase C-terminal" evidence="4">
    <location>
        <begin position="144"/>
        <end position="330"/>
    </location>
</feature>
<keyword evidence="6" id="KW-1185">Reference proteome</keyword>
<evidence type="ECO:0000313" key="6">
    <source>
        <dbReference type="Proteomes" id="UP000602087"/>
    </source>
</evidence>
<reference evidence="5" key="1">
    <citation type="submission" date="2020-12" db="EMBL/GenBank/DDBJ databases">
        <title>Sanguibacter suaedae sp. nov., isolated from Suaeda aralocaspica.</title>
        <authorList>
            <person name="Ma Q."/>
        </authorList>
    </citation>
    <scope>NUCLEOTIDE SEQUENCE</scope>
    <source>
        <strain evidence="5">YZGR15</strain>
    </source>
</reference>
<dbReference type="InterPro" id="IPR036291">
    <property type="entry name" value="NAD(P)-bd_dom_sf"/>
</dbReference>
<dbReference type="Pfam" id="PF01408">
    <property type="entry name" value="GFO_IDH_MocA"/>
    <property type="match status" value="1"/>
</dbReference>
<dbReference type="InterPro" id="IPR000683">
    <property type="entry name" value="Gfo/Idh/MocA-like_OxRdtase_N"/>
</dbReference>
<evidence type="ECO:0000256" key="1">
    <source>
        <dbReference type="ARBA" id="ARBA00010928"/>
    </source>
</evidence>
<dbReference type="Gene3D" id="3.30.360.10">
    <property type="entry name" value="Dihydrodipicolinate Reductase, domain 2"/>
    <property type="match status" value="1"/>
</dbReference>
<dbReference type="PANTHER" id="PTHR43377">
    <property type="entry name" value="BILIVERDIN REDUCTASE A"/>
    <property type="match status" value="1"/>
</dbReference>
<feature type="domain" description="Gfo/Idh/MocA-like oxidoreductase N-terminal" evidence="3">
    <location>
        <begin position="4"/>
        <end position="129"/>
    </location>
</feature>
<dbReference type="InterPro" id="IPR051450">
    <property type="entry name" value="Gfo/Idh/MocA_Oxidoreductases"/>
</dbReference>
<name>A0A934IBK1_9MICO</name>
<proteinExistence type="inferred from homology"/>
<protein>
    <submittedName>
        <fullName evidence="5">Gfo/Idh/MocA family oxidoreductase</fullName>
    </submittedName>
</protein>
<feature type="region of interest" description="Disordered" evidence="2">
    <location>
        <begin position="331"/>
        <end position="354"/>
    </location>
</feature>
<dbReference type="SUPFAM" id="SSF51735">
    <property type="entry name" value="NAD(P)-binding Rossmann-fold domains"/>
    <property type="match status" value="1"/>
</dbReference>
<comment type="similarity">
    <text evidence="1">Belongs to the Gfo/Idh/MocA family.</text>
</comment>
<dbReference type="PANTHER" id="PTHR43377:SF2">
    <property type="entry name" value="BINDING ROSSMANN FOLD OXIDOREDUCTASE, PUTATIVE (AFU_ORTHOLOGUE AFUA_4G00560)-RELATED"/>
    <property type="match status" value="1"/>
</dbReference>
<dbReference type="GO" id="GO:0000166">
    <property type="term" value="F:nucleotide binding"/>
    <property type="evidence" value="ECO:0007669"/>
    <property type="project" value="InterPro"/>
</dbReference>
<organism evidence="5 6">
    <name type="scientific">Sanguibacter suaedae</name>
    <dbReference type="NCBI Taxonomy" id="2795737"/>
    <lineage>
        <taxon>Bacteria</taxon>
        <taxon>Bacillati</taxon>
        <taxon>Actinomycetota</taxon>
        <taxon>Actinomycetes</taxon>
        <taxon>Micrococcales</taxon>
        <taxon>Sanguibacteraceae</taxon>
        <taxon>Sanguibacter</taxon>
    </lineage>
</organism>
<dbReference type="SUPFAM" id="SSF55347">
    <property type="entry name" value="Glyceraldehyde-3-phosphate dehydrogenase-like, C-terminal domain"/>
    <property type="match status" value="1"/>
</dbReference>
<accession>A0A934IBK1</accession>